<keyword evidence="3" id="KW-1185">Reference proteome</keyword>
<dbReference type="PROSITE" id="PS51787">
    <property type="entry name" value="LON_N"/>
    <property type="match status" value="1"/>
</dbReference>
<dbReference type="Gene3D" id="2.30.130.40">
    <property type="entry name" value="LON domain-like"/>
    <property type="match status" value="1"/>
</dbReference>
<protein>
    <recommendedName>
        <fullName evidence="1">Lon N-terminal domain-containing protein</fullName>
    </recommendedName>
</protein>
<dbReference type="AlphaFoldDB" id="A0A8S1IR72"/>
<dbReference type="InterPro" id="IPR003111">
    <property type="entry name" value="Lon_prtase_N"/>
</dbReference>
<dbReference type="Proteomes" id="UP000708148">
    <property type="component" value="Unassembled WGS sequence"/>
</dbReference>
<reference evidence="2" key="1">
    <citation type="submission" date="2020-12" db="EMBL/GenBank/DDBJ databases">
        <authorList>
            <person name="Iha C."/>
        </authorList>
    </citation>
    <scope>NUCLEOTIDE SEQUENCE</scope>
</reference>
<gene>
    <name evidence="2" type="ORF">OSTQU699_LOCUS1295</name>
</gene>
<evidence type="ECO:0000313" key="2">
    <source>
        <dbReference type="EMBL" id="CAD7695934.1"/>
    </source>
</evidence>
<feature type="domain" description="Lon N-terminal" evidence="1">
    <location>
        <begin position="88"/>
        <end position="303"/>
    </location>
</feature>
<dbReference type="SUPFAM" id="SSF88697">
    <property type="entry name" value="PUA domain-like"/>
    <property type="match status" value="1"/>
</dbReference>
<sequence length="332" mass="35915">MLLPGLALQPCVRDSVVRAPGPACRPAVRRPPGAPDRRDACAGPATCGRPKHGLVGANGLEAPLTGALQGMRRCPVCCCAPELPSDGLVTIPIFPLNMVALPAATVPLQIFEARYRVLFSTLLGPVEGVDEDLIQQDSAFLGSRRFGMCFTSQGGMAKVGTILEIQQHLPLEDGRMLVTSSGVQRFQVVNVVQERPVLVCEVQVLHDTPGEDEKTVLKLADEVVELFRSALQLHHKLKSAQSKAEVKDEQLEPEELSELTACDLSFWIASTFQDSRREQQSLLEEPSVVGRLKLEKEMLGGTVKYLSAMSALTTALTDTESSEQSPEQPGPD</sequence>
<dbReference type="InterPro" id="IPR046336">
    <property type="entry name" value="Lon_prtase_N_sf"/>
</dbReference>
<dbReference type="SMART" id="SM00464">
    <property type="entry name" value="LON"/>
    <property type="match status" value="1"/>
</dbReference>
<evidence type="ECO:0000313" key="3">
    <source>
        <dbReference type="Proteomes" id="UP000708148"/>
    </source>
</evidence>
<dbReference type="Pfam" id="PF02190">
    <property type="entry name" value="LON_substr_bdg"/>
    <property type="match status" value="1"/>
</dbReference>
<proteinExistence type="predicted"/>
<dbReference type="PANTHER" id="PTHR46732:SF8">
    <property type="entry name" value="ATP-DEPENDENT PROTEASE LA (LON) DOMAIN PROTEIN"/>
    <property type="match status" value="1"/>
</dbReference>
<dbReference type="InterPro" id="IPR015947">
    <property type="entry name" value="PUA-like_sf"/>
</dbReference>
<organism evidence="2 3">
    <name type="scientific">Ostreobium quekettii</name>
    <dbReference type="NCBI Taxonomy" id="121088"/>
    <lineage>
        <taxon>Eukaryota</taxon>
        <taxon>Viridiplantae</taxon>
        <taxon>Chlorophyta</taxon>
        <taxon>core chlorophytes</taxon>
        <taxon>Ulvophyceae</taxon>
        <taxon>TCBD clade</taxon>
        <taxon>Bryopsidales</taxon>
        <taxon>Ostreobineae</taxon>
        <taxon>Ostreobiaceae</taxon>
        <taxon>Ostreobium</taxon>
    </lineage>
</organism>
<name>A0A8S1IR72_9CHLO</name>
<evidence type="ECO:0000259" key="1">
    <source>
        <dbReference type="PROSITE" id="PS51787"/>
    </source>
</evidence>
<comment type="caution">
    <text evidence="2">The sequence shown here is derived from an EMBL/GenBank/DDBJ whole genome shotgun (WGS) entry which is preliminary data.</text>
</comment>
<dbReference type="Gene3D" id="1.20.58.1480">
    <property type="match status" value="1"/>
</dbReference>
<dbReference type="OrthoDB" id="264917at2759"/>
<dbReference type="EMBL" id="CAJHUC010000409">
    <property type="protein sequence ID" value="CAD7695934.1"/>
    <property type="molecule type" value="Genomic_DNA"/>
</dbReference>
<dbReference type="PANTHER" id="PTHR46732">
    <property type="entry name" value="ATP-DEPENDENT PROTEASE LA (LON) DOMAIN PROTEIN"/>
    <property type="match status" value="1"/>
</dbReference>
<accession>A0A8S1IR72</accession>